<organism evidence="1 2">
    <name type="scientific">Paenibacillus puldeungensis</name>
    <dbReference type="NCBI Taxonomy" id="696536"/>
    <lineage>
        <taxon>Bacteria</taxon>
        <taxon>Bacillati</taxon>
        <taxon>Bacillota</taxon>
        <taxon>Bacilli</taxon>
        <taxon>Bacillales</taxon>
        <taxon>Paenibacillaceae</taxon>
        <taxon>Paenibacillus</taxon>
    </lineage>
</organism>
<reference evidence="2" key="1">
    <citation type="journal article" date="2019" name="Int. J. Syst. Evol. Microbiol.">
        <title>The Global Catalogue of Microorganisms (GCM) 10K type strain sequencing project: providing services to taxonomists for standard genome sequencing and annotation.</title>
        <authorList>
            <consortium name="The Broad Institute Genomics Platform"/>
            <consortium name="The Broad Institute Genome Sequencing Center for Infectious Disease"/>
            <person name="Wu L."/>
            <person name="Ma J."/>
        </authorList>
    </citation>
    <scope>NUCLEOTIDE SEQUENCE [LARGE SCALE GENOMIC DNA]</scope>
    <source>
        <strain evidence="2">CCUG 59189</strain>
    </source>
</reference>
<name>A0ABW3RR06_9BACL</name>
<evidence type="ECO:0000313" key="2">
    <source>
        <dbReference type="Proteomes" id="UP001597262"/>
    </source>
</evidence>
<dbReference type="EMBL" id="JBHTLM010000001">
    <property type="protein sequence ID" value="MFD1174877.1"/>
    <property type="molecule type" value="Genomic_DNA"/>
</dbReference>
<accession>A0ABW3RR06</accession>
<comment type="caution">
    <text evidence="1">The sequence shown here is derived from an EMBL/GenBank/DDBJ whole genome shotgun (WGS) entry which is preliminary data.</text>
</comment>
<keyword evidence="2" id="KW-1185">Reference proteome</keyword>
<dbReference type="Proteomes" id="UP001597262">
    <property type="component" value="Unassembled WGS sequence"/>
</dbReference>
<evidence type="ECO:0000313" key="1">
    <source>
        <dbReference type="EMBL" id="MFD1174877.1"/>
    </source>
</evidence>
<sequence length="561" mass="63175">MEISRLAIVNERSVRLRRWRYGVNAFEGYVEEILQQLRLPFKSFDTLDEALAYKPDLLIAAICEENEENGRKLKLYAEEGGTVISYGGLNILARELGFYEEGLLGAGYAVLPQFSHPLRFLSAHPWSPSPNNNGSTNVVQTGLLHQEEPAGKESGPALLSIKVGRGTIERWSVNIAASVVSLQQGTGPVYDDGPEAQDGTIPTREGILKADDRCAMDWKYDRQTTETGMNYYAFPYADWWRDALIGHLVSVSVAKGKALPFLGYWPEGVPAVLAISHDSDLNVDDHAKATLQLLREIGIQTTWCMLEPGYSAPIYDQVKEDGHDLALHYNALEMDGGIWEEEAFRKQSLWLRRSAQIGRIPSNKNHYTCFEGWGELFRWCERYRIEADQTRGPSKKGNIGFLFGTCHPYFPISDFTEDNRFYDVLEIGFLSQDLNHPELYDATVAEPFLDTVQQNEGVAHFLFHQAHIHTHESVRQAVREVVNGAKKRGFALWTIAEINEWERSRRNVWIAGVDNDGHPVLEGAHLSFPTAVYIPVTDAEPSSDGTYETKFGVICQKYIVG</sequence>
<evidence type="ECO:0008006" key="3">
    <source>
        <dbReference type="Google" id="ProtNLM"/>
    </source>
</evidence>
<proteinExistence type="predicted"/>
<protein>
    <recommendedName>
        <fullName evidence="3">NodB homology domain-containing protein</fullName>
    </recommendedName>
</protein>
<gene>
    <name evidence="1" type="ORF">ACFQ3W_00970</name>
</gene>